<sequence>MLCTLAIGIWAGAKFPKAIPSQSERFQNGADGTGPGNSFCDIARGVSDANATSRFVPASAPIALKGKNEIKNLVKPQGVFESRRRADPSPEIDYFLRFDISDRKALWLHSKSPRNRRASCSQGLSYRVRPRIEKEHYGQVAPGVLSLETASSRNDLGKETIVSSVSGCRYIDEKIWGREMRKYTRDNSGDIILDKPSFHELSYGSAFANLGSDVRLVPQQL</sequence>
<evidence type="ECO:0000313" key="2">
    <source>
        <dbReference type="Proteomes" id="UP000772434"/>
    </source>
</evidence>
<reference evidence="1" key="1">
    <citation type="submission" date="2020-11" db="EMBL/GenBank/DDBJ databases">
        <authorList>
            <consortium name="DOE Joint Genome Institute"/>
            <person name="Ahrendt S."/>
            <person name="Riley R."/>
            <person name="Andreopoulos W."/>
            <person name="Labutti K."/>
            <person name="Pangilinan J."/>
            <person name="Ruiz-Duenas F.J."/>
            <person name="Barrasa J.M."/>
            <person name="Sanchez-Garcia M."/>
            <person name="Camarero S."/>
            <person name="Miyauchi S."/>
            <person name="Serrano A."/>
            <person name="Linde D."/>
            <person name="Babiker R."/>
            <person name="Drula E."/>
            <person name="Ayuso-Fernandez I."/>
            <person name="Pacheco R."/>
            <person name="Padilla G."/>
            <person name="Ferreira P."/>
            <person name="Barriuso J."/>
            <person name="Kellner H."/>
            <person name="Castanera R."/>
            <person name="Alfaro M."/>
            <person name="Ramirez L."/>
            <person name="Pisabarro A.G."/>
            <person name="Kuo A."/>
            <person name="Tritt A."/>
            <person name="Lipzen A."/>
            <person name="He G."/>
            <person name="Yan M."/>
            <person name="Ng V."/>
            <person name="Cullen D."/>
            <person name="Martin F."/>
            <person name="Rosso M.-N."/>
            <person name="Henrissat B."/>
            <person name="Hibbett D."/>
            <person name="Martinez A.T."/>
            <person name="Grigoriev I.V."/>
        </authorList>
    </citation>
    <scope>NUCLEOTIDE SEQUENCE</scope>
    <source>
        <strain evidence="1">AH 40177</strain>
    </source>
</reference>
<protein>
    <submittedName>
        <fullName evidence="1">Uncharacterized protein</fullName>
    </submittedName>
</protein>
<dbReference type="EMBL" id="JADNRY010000075">
    <property type="protein sequence ID" value="KAF9067304.1"/>
    <property type="molecule type" value="Genomic_DNA"/>
</dbReference>
<dbReference type="AlphaFoldDB" id="A0A9P5PK88"/>
<dbReference type="Proteomes" id="UP000772434">
    <property type="component" value="Unassembled WGS sequence"/>
</dbReference>
<proteinExistence type="predicted"/>
<accession>A0A9P5PK88</accession>
<evidence type="ECO:0000313" key="1">
    <source>
        <dbReference type="EMBL" id="KAF9067304.1"/>
    </source>
</evidence>
<name>A0A9P5PK88_9AGAR</name>
<organism evidence="1 2">
    <name type="scientific">Rhodocollybia butyracea</name>
    <dbReference type="NCBI Taxonomy" id="206335"/>
    <lineage>
        <taxon>Eukaryota</taxon>
        <taxon>Fungi</taxon>
        <taxon>Dikarya</taxon>
        <taxon>Basidiomycota</taxon>
        <taxon>Agaricomycotina</taxon>
        <taxon>Agaricomycetes</taxon>
        <taxon>Agaricomycetidae</taxon>
        <taxon>Agaricales</taxon>
        <taxon>Marasmiineae</taxon>
        <taxon>Omphalotaceae</taxon>
        <taxon>Rhodocollybia</taxon>
    </lineage>
</organism>
<gene>
    <name evidence="1" type="ORF">BDP27DRAFT_1365001</name>
</gene>
<keyword evidence="2" id="KW-1185">Reference proteome</keyword>
<comment type="caution">
    <text evidence="1">The sequence shown here is derived from an EMBL/GenBank/DDBJ whole genome shotgun (WGS) entry which is preliminary data.</text>
</comment>